<dbReference type="PANTHER" id="PTHR46108:SF4">
    <property type="entry name" value="BLUE CHEESE"/>
    <property type="match status" value="1"/>
</dbReference>
<dbReference type="AlphaFoldDB" id="A0A914V8R9"/>
<dbReference type="Proteomes" id="UP000887566">
    <property type="component" value="Unplaced"/>
</dbReference>
<proteinExistence type="predicted"/>
<evidence type="ECO:0000256" key="1">
    <source>
        <dbReference type="ARBA" id="ARBA00022574"/>
    </source>
</evidence>
<accession>A0A914V8R9</accession>
<keyword evidence="1" id="KW-0853">WD repeat</keyword>
<evidence type="ECO:0000313" key="4">
    <source>
        <dbReference type="WBParaSite" id="PSAMB.scaffold166size70358.g3009.t1"/>
    </source>
</evidence>
<reference evidence="4" key="1">
    <citation type="submission" date="2022-11" db="UniProtKB">
        <authorList>
            <consortium name="WormBaseParasite"/>
        </authorList>
    </citation>
    <scope>IDENTIFICATION</scope>
</reference>
<keyword evidence="3" id="KW-1185">Reference proteome</keyword>
<name>A0A914V8R9_9BILA</name>
<dbReference type="PANTHER" id="PTHR46108">
    <property type="entry name" value="BLUE CHEESE"/>
    <property type="match status" value="1"/>
</dbReference>
<sequence>MRKLSPLPRRRGEGETEASGLDQAVVDATTSVAAGTMSPVGATQDRTLTLMHLRKMFSEYCKVPLGGSKDNEQKMARMLPLFAKVMKMYSAEELATQFKELAAFTGHLSRLFVQEIRLRASNQSTEEAAVAIADFLQPQLREDGSETSDDPDDATFSRGWLLLTGLIYLVNTNHLAAIEAACKAALPSTLAKALYLFFDLPPIAADNEQLAKRRQALHTHFVDSQRTSLCSTVLDVINSIYSADPANYFILDKECALGQFAEHIYTKEKSVQLKFFELLEYVVFHLNHIPCKEFIALCVVLKTQALTNTESCILCVQSCFRILSFNLVLRDAFREVGLLEVLTSMTMQFSERIRAAEAIDLSQQEKTLALLAIDMLTMLMKGNAANARVFRECGGSKCAQDLIPSDAAVEWRPSLLQLMQQLLMLPGGDEDLSALLVILHTSPPEQLALKTVVLKFDEKNTGSVAKEQLVVILRACNSLAYANCVFLPSISPVLGSAANALANSDGIGGGVGSGERIFPPLTGLSFSAWIYVERFSDKRKDSHPLRLLTVTRTMPQCSAPEKLNRRSSTLSEWFGGDQSSGSFNRQSSDGAVSPGDQVELSCLTIQLSPIDRALLIATFESDTPGADLDHDSGPADSFMRIAVADLMEALNADAVKLMYRLGAQYSSSYQTPSFGTSTTVSPPLLSEERLAFGVSALAVSQMTISKLRRIYSKVDCRIVAKHLGISTNENATPIRILHNTAGNLAGPARTLGGVLIGYLGMRTFCPCPVARLLESVGGISSLFGLVAMANDSEGLYASLKALLCAIRNNDAIALQIQASRGYQTLAMLLEEKCHLLNSHILHLVFALTGTLDSARRSSTTTLPTSLPIAPASSLPSI</sequence>
<dbReference type="InterPro" id="IPR051944">
    <property type="entry name" value="BEACH_domain_protein"/>
</dbReference>
<organism evidence="3 4">
    <name type="scientific">Plectus sambesii</name>
    <dbReference type="NCBI Taxonomy" id="2011161"/>
    <lineage>
        <taxon>Eukaryota</taxon>
        <taxon>Metazoa</taxon>
        <taxon>Ecdysozoa</taxon>
        <taxon>Nematoda</taxon>
        <taxon>Chromadorea</taxon>
        <taxon>Plectida</taxon>
        <taxon>Plectina</taxon>
        <taxon>Plectoidea</taxon>
        <taxon>Plectidae</taxon>
        <taxon>Plectus</taxon>
    </lineage>
</organism>
<dbReference type="WBParaSite" id="PSAMB.scaffold166size70358.g3009.t1">
    <property type="protein sequence ID" value="PSAMB.scaffold166size70358.g3009.t1"/>
    <property type="gene ID" value="PSAMB.scaffold166size70358.g3009"/>
</dbReference>
<evidence type="ECO:0000313" key="3">
    <source>
        <dbReference type="Proteomes" id="UP000887566"/>
    </source>
</evidence>
<feature type="region of interest" description="Disordered" evidence="2">
    <location>
        <begin position="1"/>
        <end position="21"/>
    </location>
</feature>
<protein>
    <submittedName>
        <fullName evidence="4">Uncharacterized protein</fullName>
    </submittedName>
</protein>
<evidence type="ECO:0000256" key="2">
    <source>
        <dbReference type="SAM" id="MobiDB-lite"/>
    </source>
</evidence>